<dbReference type="AlphaFoldDB" id="A0A0X3BN26"/>
<reference evidence="1 2" key="1">
    <citation type="submission" date="2016-01" db="EMBL/GenBank/DDBJ databases">
        <authorList>
            <person name="Manzoor S."/>
        </authorList>
    </citation>
    <scope>NUCLEOTIDE SEQUENCE [LARGE SCALE GENOMIC DNA]</scope>
    <source>
        <strain evidence="1">Methanoculleus sp MAB1</strain>
    </source>
</reference>
<sequence length="22" mass="2735">MNLYTGYILMNAIRRSNRNDRY</sequence>
<evidence type="ECO:0000313" key="2">
    <source>
        <dbReference type="Proteomes" id="UP000069850"/>
    </source>
</evidence>
<dbReference type="EMBL" id="LT158599">
    <property type="protein sequence ID" value="CVK33592.1"/>
    <property type="molecule type" value="Genomic_DNA"/>
</dbReference>
<organism evidence="1 2">
    <name type="scientific">Methanoculleus bourgensis</name>
    <dbReference type="NCBI Taxonomy" id="83986"/>
    <lineage>
        <taxon>Archaea</taxon>
        <taxon>Methanobacteriati</taxon>
        <taxon>Methanobacteriota</taxon>
        <taxon>Stenosarchaea group</taxon>
        <taxon>Methanomicrobia</taxon>
        <taxon>Methanomicrobiales</taxon>
        <taxon>Methanomicrobiaceae</taxon>
        <taxon>Methanoculleus</taxon>
    </lineage>
</organism>
<gene>
    <name evidence="1" type="ORF">MMAB1_2379</name>
</gene>
<protein>
    <submittedName>
        <fullName evidence="1">Uncharacterized protein</fullName>
    </submittedName>
</protein>
<dbReference type="KEGG" id="mema:MMAB1_2379"/>
<accession>A0A0X3BN26</accession>
<proteinExistence type="predicted"/>
<dbReference type="Proteomes" id="UP000069850">
    <property type="component" value="Chromosome 1"/>
</dbReference>
<name>A0A0X3BN26_9EURY</name>
<evidence type="ECO:0000313" key="1">
    <source>
        <dbReference type="EMBL" id="CVK33592.1"/>
    </source>
</evidence>